<evidence type="ECO:0008006" key="3">
    <source>
        <dbReference type="Google" id="ProtNLM"/>
    </source>
</evidence>
<dbReference type="SUPFAM" id="SSF52047">
    <property type="entry name" value="RNI-like"/>
    <property type="match status" value="1"/>
</dbReference>
<sequence>MKVTQTDLLTRKLPAELVVDIFSQVVPPKLREKWSESSPPHTTLTPLSLSKICRSWRSIVWNTPMLWTYVTLTLNREHYETQVELLPGWLERSGHHPLTIIMRGPGGDEEEDWEIHPPHEVVRQLAEVSERWKEVDMFISYPCYKDLACIRSRLPLLERLTIRPPDGVDSAFDYKLDFFHDAPRLQDLTTNGLYYADATALPWHQLRYLHGQDFLVAEDCYSMLSNAQKLVVCRFNNVQQSSAFAYASPETIHLPCLQILELSSIGNMLAIAFLDSLSLPSLFELKLGLGFTFDDWKYFSISNLTSLARRSGCSLQKLTLSKIRLVEQELIECLVFLPHLVELHLHAEYSKLSAPGISISDTFLFALSPPSSRPFGVCHPLPPRRISRSQTGGIGVQRASE</sequence>
<dbReference type="InterPro" id="IPR032675">
    <property type="entry name" value="LRR_dom_sf"/>
</dbReference>
<gene>
    <name evidence="1" type="ORF">H1R20_g4721</name>
</gene>
<reference evidence="1" key="1">
    <citation type="submission" date="2022-06" db="EMBL/GenBank/DDBJ databases">
        <title>Genome Sequence of Candolleomyces eurysporus.</title>
        <authorList>
            <person name="Buettner E."/>
        </authorList>
    </citation>
    <scope>NUCLEOTIDE SEQUENCE</scope>
    <source>
        <strain evidence="1">VTCC 930004</strain>
    </source>
</reference>
<dbReference type="OrthoDB" id="2847640at2759"/>
<dbReference type="Gene3D" id="1.20.1280.50">
    <property type="match status" value="1"/>
</dbReference>
<organism evidence="1 2">
    <name type="scientific">Candolleomyces eurysporus</name>
    <dbReference type="NCBI Taxonomy" id="2828524"/>
    <lineage>
        <taxon>Eukaryota</taxon>
        <taxon>Fungi</taxon>
        <taxon>Dikarya</taxon>
        <taxon>Basidiomycota</taxon>
        <taxon>Agaricomycotina</taxon>
        <taxon>Agaricomycetes</taxon>
        <taxon>Agaricomycetidae</taxon>
        <taxon>Agaricales</taxon>
        <taxon>Agaricineae</taxon>
        <taxon>Psathyrellaceae</taxon>
        <taxon>Candolleomyces</taxon>
    </lineage>
</organism>
<name>A0A9W8JKA8_9AGAR</name>
<proteinExistence type="predicted"/>
<feature type="non-terminal residue" evidence="1">
    <location>
        <position position="401"/>
    </location>
</feature>
<dbReference type="EMBL" id="JANBPK010000773">
    <property type="protein sequence ID" value="KAJ2932395.1"/>
    <property type="molecule type" value="Genomic_DNA"/>
</dbReference>
<dbReference type="AlphaFoldDB" id="A0A9W8JKA8"/>
<evidence type="ECO:0000313" key="1">
    <source>
        <dbReference type="EMBL" id="KAJ2932395.1"/>
    </source>
</evidence>
<keyword evidence="2" id="KW-1185">Reference proteome</keyword>
<protein>
    <recommendedName>
        <fullName evidence="3">F-box domain-containing protein</fullName>
    </recommendedName>
</protein>
<dbReference type="Gene3D" id="3.80.10.10">
    <property type="entry name" value="Ribonuclease Inhibitor"/>
    <property type="match status" value="1"/>
</dbReference>
<accession>A0A9W8JKA8</accession>
<dbReference type="Proteomes" id="UP001140091">
    <property type="component" value="Unassembled WGS sequence"/>
</dbReference>
<evidence type="ECO:0000313" key="2">
    <source>
        <dbReference type="Proteomes" id="UP001140091"/>
    </source>
</evidence>
<comment type="caution">
    <text evidence="1">The sequence shown here is derived from an EMBL/GenBank/DDBJ whole genome shotgun (WGS) entry which is preliminary data.</text>
</comment>